<dbReference type="AlphaFoldDB" id="A0A1G8MQ82"/>
<evidence type="ECO:0000313" key="2">
    <source>
        <dbReference type="Proteomes" id="UP000199636"/>
    </source>
</evidence>
<reference evidence="2" key="1">
    <citation type="submission" date="2016-10" db="EMBL/GenBank/DDBJ databases">
        <authorList>
            <person name="Varghese N."/>
            <person name="Submissions S."/>
        </authorList>
    </citation>
    <scope>NUCLEOTIDE SEQUENCE [LARGE SCALE GENOMIC DNA]</scope>
    <source>
        <strain evidence="2">CCM 7469</strain>
    </source>
</reference>
<sequence length="104" mass="11628">MKITATEQTESVGDVLCDVCGDSTRVEGYGLQFGTLRASWGYGSAHDGERYEVHLCEPCFFRTISALRRERMVSFMFSDEDQDLSDFGRVARDDFFNDGGSSTS</sequence>
<keyword evidence="2" id="KW-1185">Reference proteome</keyword>
<protein>
    <submittedName>
        <fullName evidence="1">Uncharacterized protein</fullName>
    </submittedName>
</protein>
<gene>
    <name evidence="1" type="ORF">SAMN05216272_11640</name>
</gene>
<name>A0A1G8MQ82_9PSED</name>
<proteinExistence type="predicted"/>
<accession>A0A1G8MQ82</accession>
<organism evidence="1 2">
    <name type="scientific">Pseudomonas panipatensis</name>
    <dbReference type="NCBI Taxonomy" id="428992"/>
    <lineage>
        <taxon>Bacteria</taxon>
        <taxon>Pseudomonadati</taxon>
        <taxon>Pseudomonadota</taxon>
        <taxon>Gammaproteobacteria</taxon>
        <taxon>Pseudomonadales</taxon>
        <taxon>Pseudomonadaceae</taxon>
        <taxon>Pseudomonas</taxon>
    </lineage>
</organism>
<dbReference type="EMBL" id="FNDS01000016">
    <property type="protein sequence ID" value="SDI69460.1"/>
    <property type="molecule type" value="Genomic_DNA"/>
</dbReference>
<dbReference type="RefSeq" id="WP_170842875.1">
    <property type="nucleotide sequence ID" value="NZ_FNDS01000016.1"/>
</dbReference>
<evidence type="ECO:0000313" key="1">
    <source>
        <dbReference type="EMBL" id="SDI69460.1"/>
    </source>
</evidence>
<dbReference type="STRING" id="428992.SAMN05216272_11640"/>
<dbReference type="Proteomes" id="UP000199636">
    <property type="component" value="Unassembled WGS sequence"/>
</dbReference>